<evidence type="ECO:0000256" key="4">
    <source>
        <dbReference type="ARBA" id="ARBA00022618"/>
    </source>
</evidence>
<dbReference type="GO" id="GO:0051301">
    <property type="term" value="P:cell division"/>
    <property type="evidence" value="ECO:0007669"/>
    <property type="project" value="UniProtKB-KW"/>
</dbReference>
<evidence type="ECO:0000256" key="12">
    <source>
        <dbReference type="ARBA" id="ARBA00035727"/>
    </source>
</evidence>
<dbReference type="InterPro" id="IPR009386">
    <property type="entry name" value="ZapG-like"/>
</dbReference>
<sequence>MDWLIGLLLVIVGGIIGFFAARYWFANHSESAQLTAQVESSKQQLDAYRKDVVEHFTTARELAEELSETQEKLKHFLADSQTLLEQDKEWQQPLPFFAEDTMRQLRNASFENDDSRSDKSEGAPPRDYSAPGSGLFVSDKQKEKS</sequence>
<evidence type="ECO:0000256" key="6">
    <source>
        <dbReference type="ARBA" id="ARBA00022960"/>
    </source>
</evidence>
<dbReference type="Pfam" id="PF06295">
    <property type="entry name" value="ZapG-like"/>
    <property type="match status" value="1"/>
</dbReference>
<comment type="subcellular location">
    <subcellularLocation>
        <location evidence="1">Cell inner membrane</location>
        <topology evidence="1">Single-pass membrane protein</topology>
    </subcellularLocation>
</comment>
<evidence type="ECO:0000256" key="5">
    <source>
        <dbReference type="ARBA" id="ARBA00022692"/>
    </source>
</evidence>
<reference evidence="16 17" key="1">
    <citation type="journal article" date="2011" name="Front. Microbiol.">
        <title>Genomic signatures of strain selection and enhancement in Bacillus atrophaeus var. globigii, a historical biowarfare simulant.</title>
        <authorList>
            <person name="Gibbons H.S."/>
            <person name="Broomall S.M."/>
            <person name="McNew L.A."/>
            <person name="Daligault H."/>
            <person name="Chapman C."/>
            <person name="Bruce D."/>
            <person name="Karavis M."/>
            <person name="Krepps M."/>
            <person name="McGregor P.A."/>
            <person name="Hong C."/>
            <person name="Park K.H."/>
            <person name="Akmal A."/>
            <person name="Feldman A."/>
            <person name="Lin J.S."/>
            <person name="Chang W.E."/>
            <person name="Higgs B.W."/>
            <person name="Demirev P."/>
            <person name="Lindquist J."/>
            <person name="Liem A."/>
            <person name="Fochler E."/>
            <person name="Read T.D."/>
            <person name="Tapia R."/>
            <person name="Johnson S."/>
            <person name="Bishop-Lilly K.A."/>
            <person name="Detter C."/>
            <person name="Han C."/>
            <person name="Sozhamannan S."/>
            <person name="Rosenzweig C.N."/>
            <person name="Skowronski E.W."/>
        </authorList>
    </citation>
    <scope>NUCLEOTIDE SEQUENCE [LARGE SCALE GENOMIC DNA]</scope>
    <source>
        <strain evidence="16 17">MLST1</strain>
    </source>
</reference>
<evidence type="ECO:0000313" key="17">
    <source>
        <dbReference type="Proteomes" id="UP000288293"/>
    </source>
</evidence>
<gene>
    <name evidence="16" type="ORF">CWE09_08070</name>
</gene>
<evidence type="ECO:0000313" key="16">
    <source>
        <dbReference type="EMBL" id="RUO26642.1"/>
    </source>
</evidence>
<keyword evidence="13" id="KW-0175">Coiled coil</keyword>
<dbReference type="OrthoDB" id="5766209at2"/>
<proteinExistence type="inferred from homology"/>
<keyword evidence="8 15" id="KW-0472">Membrane</keyword>
<comment type="similarity">
    <text evidence="10">Belongs to the ZapG family.</text>
</comment>
<evidence type="ECO:0000256" key="9">
    <source>
        <dbReference type="ARBA" id="ARBA00023306"/>
    </source>
</evidence>
<keyword evidence="5 15" id="KW-0812">Transmembrane</keyword>
<keyword evidence="7 15" id="KW-1133">Transmembrane helix</keyword>
<keyword evidence="2" id="KW-1003">Cell membrane</keyword>
<dbReference type="RefSeq" id="WP_126803452.1">
    <property type="nucleotide sequence ID" value="NZ_PIPL01000001.1"/>
</dbReference>
<name>A0A432W972_9GAMM</name>
<keyword evidence="4" id="KW-0132">Cell division</keyword>
<dbReference type="Proteomes" id="UP000288293">
    <property type="component" value="Unassembled WGS sequence"/>
</dbReference>
<dbReference type="GO" id="GO:0008360">
    <property type="term" value="P:regulation of cell shape"/>
    <property type="evidence" value="ECO:0007669"/>
    <property type="project" value="UniProtKB-KW"/>
</dbReference>
<comment type="caution">
    <text evidence="16">The sequence shown here is derived from an EMBL/GenBank/DDBJ whole genome shotgun (WGS) entry which is preliminary data.</text>
</comment>
<feature type="coiled-coil region" evidence="13">
    <location>
        <begin position="31"/>
        <end position="79"/>
    </location>
</feature>
<dbReference type="AlphaFoldDB" id="A0A432W972"/>
<organism evidence="16 17">
    <name type="scientific">Aliidiomarina minuta</name>
    <dbReference type="NCBI Taxonomy" id="880057"/>
    <lineage>
        <taxon>Bacteria</taxon>
        <taxon>Pseudomonadati</taxon>
        <taxon>Pseudomonadota</taxon>
        <taxon>Gammaproteobacteria</taxon>
        <taxon>Alteromonadales</taxon>
        <taxon>Idiomarinaceae</taxon>
        <taxon>Aliidiomarina</taxon>
    </lineage>
</organism>
<accession>A0A432W972</accession>
<dbReference type="GO" id="GO:0005886">
    <property type="term" value="C:plasma membrane"/>
    <property type="evidence" value="ECO:0007669"/>
    <property type="project" value="UniProtKB-SubCell"/>
</dbReference>
<feature type="region of interest" description="Disordered" evidence="14">
    <location>
        <begin position="107"/>
        <end position="145"/>
    </location>
</feature>
<evidence type="ECO:0000256" key="11">
    <source>
        <dbReference type="ARBA" id="ARBA00035703"/>
    </source>
</evidence>
<keyword evidence="17" id="KW-1185">Reference proteome</keyword>
<feature type="transmembrane region" description="Helical" evidence="15">
    <location>
        <begin position="6"/>
        <end position="25"/>
    </location>
</feature>
<keyword evidence="6" id="KW-0133">Cell shape</keyword>
<dbReference type="EMBL" id="PIPL01000001">
    <property type="protein sequence ID" value="RUO26642.1"/>
    <property type="molecule type" value="Genomic_DNA"/>
</dbReference>
<evidence type="ECO:0000256" key="2">
    <source>
        <dbReference type="ARBA" id="ARBA00022475"/>
    </source>
</evidence>
<dbReference type="PANTHER" id="PTHR39579:SF1">
    <property type="entry name" value="INNER MEMBRANE PROTEIN YHCB"/>
    <property type="match status" value="1"/>
</dbReference>
<evidence type="ECO:0000256" key="10">
    <source>
        <dbReference type="ARBA" id="ARBA00035657"/>
    </source>
</evidence>
<evidence type="ECO:0000256" key="7">
    <source>
        <dbReference type="ARBA" id="ARBA00022989"/>
    </source>
</evidence>
<protein>
    <recommendedName>
        <fullName evidence="11">Z-ring associated protein G</fullName>
    </recommendedName>
    <alternativeName>
        <fullName evidence="12">Cell division protein ZapG</fullName>
    </alternativeName>
</protein>
<evidence type="ECO:0000256" key="13">
    <source>
        <dbReference type="SAM" id="Coils"/>
    </source>
</evidence>
<keyword evidence="3" id="KW-0997">Cell inner membrane</keyword>
<keyword evidence="9" id="KW-0131">Cell cycle</keyword>
<evidence type="ECO:0000256" key="3">
    <source>
        <dbReference type="ARBA" id="ARBA00022519"/>
    </source>
</evidence>
<evidence type="ECO:0000256" key="1">
    <source>
        <dbReference type="ARBA" id="ARBA00004377"/>
    </source>
</evidence>
<evidence type="ECO:0000256" key="8">
    <source>
        <dbReference type="ARBA" id="ARBA00023136"/>
    </source>
</evidence>
<dbReference type="PANTHER" id="PTHR39579">
    <property type="entry name" value="INNER MEMBRANE PROTEIN YHCB"/>
    <property type="match status" value="1"/>
</dbReference>
<evidence type="ECO:0000256" key="14">
    <source>
        <dbReference type="SAM" id="MobiDB-lite"/>
    </source>
</evidence>
<evidence type="ECO:0000256" key="15">
    <source>
        <dbReference type="SAM" id="Phobius"/>
    </source>
</evidence>